<keyword evidence="9" id="KW-1185">Reference proteome</keyword>
<dbReference type="InterPro" id="IPR050763">
    <property type="entry name" value="ABC_transporter_ATP-binding"/>
</dbReference>
<feature type="region of interest" description="Disordered" evidence="6">
    <location>
        <begin position="305"/>
        <end position="345"/>
    </location>
</feature>
<accession>A0A5C5WRJ1</accession>
<protein>
    <submittedName>
        <fullName evidence="8">Putative ABC transporter ATP-binding protein AlbC</fullName>
    </submittedName>
</protein>
<dbReference type="PANTHER" id="PTHR42711:SF5">
    <property type="entry name" value="ABC TRANSPORTER ATP-BINDING PROTEIN NATA"/>
    <property type="match status" value="1"/>
</dbReference>
<evidence type="ECO:0000256" key="3">
    <source>
        <dbReference type="ARBA" id="ARBA00022458"/>
    </source>
</evidence>
<evidence type="ECO:0000256" key="6">
    <source>
        <dbReference type="SAM" id="MobiDB-lite"/>
    </source>
</evidence>
<dbReference type="Gene3D" id="3.40.50.300">
    <property type="entry name" value="P-loop containing nucleotide triphosphate hydrolases"/>
    <property type="match status" value="1"/>
</dbReference>
<evidence type="ECO:0000313" key="8">
    <source>
        <dbReference type="EMBL" id="TWT53147.1"/>
    </source>
</evidence>
<keyword evidence="2" id="KW-0813">Transport</keyword>
<reference evidence="8 9" key="1">
    <citation type="submission" date="2019-02" db="EMBL/GenBank/DDBJ databases">
        <title>Deep-cultivation of Planctomycetes and their phenomic and genomic characterization uncovers novel biology.</title>
        <authorList>
            <person name="Wiegand S."/>
            <person name="Jogler M."/>
            <person name="Boedeker C."/>
            <person name="Pinto D."/>
            <person name="Vollmers J."/>
            <person name="Rivas-Marin E."/>
            <person name="Kohn T."/>
            <person name="Peeters S.H."/>
            <person name="Heuer A."/>
            <person name="Rast P."/>
            <person name="Oberbeckmann S."/>
            <person name="Bunk B."/>
            <person name="Jeske O."/>
            <person name="Meyerdierks A."/>
            <person name="Storesund J.E."/>
            <person name="Kallscheuer N."/>
            <person name="Luecker S."/>
            <person name="Lage O.M."/>
            <person name="Pohl T."/>
            <person name="Merkel B.J."/>
            <person name="Hornburger P."/>
            <person name="Mueller R.-W."/>
            <person name="Bruemmer F."/>
            <person name="Labrenz M."/>
            <person name="Spormann A.M."/>
            <person name="Op Den Camp H."/>
            <person name="Overmann J."/>
            <person name="Amann R."/>
            <person name="Jetten M.S.M."/>
            <person name="Mascher T."/>
            <person name="Medema M.H."/>
            <person name="Devos D.P."/>
            <person name="Kaster A.-K."/>
            <person name="Ovreas L."/>
            <person name="Rohde M."/>
            <person name="Galperin M.Y."/>
            <person name="Jogler C."/>
        </authorList>
    </citation>
    <scope>NUCLEOTIDE SEQUENCE [LARGE SCALE GENOMIC DNA]</scope>
    <source>
        <strain evidence="8 9">Pla22</strain>
    </source>
</reference>
<dbReference type="CDD" id="cd03230">
    <property type="entry name" value="ABC_DR_subfamily_A"/>
    <property type="match status" value="1"/>
</dbReference>
<organism evidence="8 9">
    <name type="scientific">Rubripirellula amarantea</name>
    <dbReference type="NCBI Taxonomy" id="2527999"/>
    <lineage>
        <taxon>Bacteria</taxon>
        <taxon>Pseudomonadati</taxon>
        <taxon>Planctomycetota</taxon>
        <taxon>Planctomycetia</taxon>
        <taxon>Pirellulales</taxon>
        <taxon>Pirellulaceae</taxon>
        <taxon>Rubripirellula</taxon>
    </lineage>
</organism>
<sequence length="345" mass="37645">MPPSEPNKSAINDSVIKVNDVHMHFRRTSALQGVNLTIEQGTVFALLGENGAGKTTLIRILTGFQMPTSGSVTVCGLHPAEKPDAVRRQIGYVSDAPSLYPWMTVDQIGGFAASLYDQDFLPRFRSSIADYAIDAHQKIKHLSKGQRAKVALSLALAHDPSLLILDEPTSGLDPKVRKSFLESMIDRAATGQTVFLSSHQISEVERVADRVAILHHGKIVLDGTLEDIRQSVFHIIVEVDDPLRALPALPSPAVTLSEETRGRSRQWLVRNVDSAMISHLRSRDGVTQVHQRTATLEETFVAYTSSAGDLGKPPAPPNDDDGHDPNQPDDPNAPLTSKRTHEVVS</sequence>
<dbReference type="Proteomes" id="UP000316598">
    <property type="component" value="Unassembled WGS sequence"/>
</dbReference>
<comment type="caution">
    <text evidence="8">The sequence shown here is derived from an EMBL/GenBank/DDBJ whole genome shotgun (WGS) entry which is preliminary data.</text>
</comment>
<evidence type="ECO:0000313" key="9">
    <source>
        <dbReference type="Proteomes" id="UP000316598"/>
    </source>
</evidence>
<evidence type="ECO:0000256" key="2">
    <source>
        <dbReference type="ARBA" id="ARBA00022448"/>
    </source>
</evidence>
<gene>
    <name evidence="8" type="primary">albC</name>
    <name evidence="8" type="ORF">Pla22_07750</name>
</gene>
<dbReference type="RefSeq" id="WP_242631775.1">
    <property type="nucleotide sequence ID" value="NZ_SJPI01000001.1"/>
</dbReference>
<name>A0A5C5WRJ1_9BACT</name>
<dbReference type="PROSITE" id="PS50893">
    <property type="entry name" value="ABC_TRANSPORTER_2"/>
    <property type="match status" value="1"/>
</dbReference>
<evidence type="ECO:0000256" key="1">
    <source>
        <dbReference type="ARBA" id="ARBA00005417"/>
    </source>
</evidence>
<dbReference type="EMBL" id="SJPI01000001">
    <property type="protein sequence ID" value="TWT53147.1"/>
    <property type="molecule type" value="Genomic_DNA"/>
</dbReference>
<dbReference type="GO" id="GO:0005524">
    <property type="term" value="F:ATP binding"/>
    <property type="evidence" value="ECO:0007669"/>
    <property type="project" value="UniProtKB-KW"/>
</dbReference>
<keyword evidence="4" id="KW-0547">Nucleotide-binding</keyword>
<keyword evidence="3" id="KW-0536">Nodulation</keyword>
<comment type="similarity">
    <text evidence="1">Belongs to the ABC transporter superfamily.</text>
</comment>
<dbReference type="SUPFAM" id="SSF52540">
    <property type="entry name" value="P-loop containing nucleoside triphosphate hydrolases"/>
    <property type="match status" value="1"/>
</dbReference>
<dbReference type="InterPro" id="IPR003593">
    <property type="entry name" value="AAA+_ATPase"/>
</dbReference>
<proteinExistence type="inferred from homology"/>
<evidence type="ECO:0000256" key="4">
    <source>
        <dbReference type="ARBA" id="ARBA00022741"/>
    </source>
</evidence>
<keyword evidence="5 8" id="KW-0067">ATP-binding</keyword>
<dbReference type="AlphaFoldDB" id="A0A5C5WRJ1"/>
<dbReference type="PROSITE" id="PS00211">
    <property type="entry name" value="ABC_TRANSPORTER_1"/>
    <property type="match status" value="1"/>
</dbReference>
<evidence type="ECO:0000256" key="5">
    <source>
        <dbReference type="ARBA" id="ARBA00022840"/>
    </source>
</evidence>
<feature type="domain" description="ABC transporter" evidence="7">
    <location>
        <begin position="16"/>
        <end position="241"/>
    </location>
</feature>
<dbReference type="InterPro" id="IPR003439">
    <property type="entry name" value="ABC_transporter-like_ATP-bd"/>
</dbReference>
<dbReference type="InterPro" id="IPR027417">
    <property type="entry name" value="P-loop_NTPase"/>
</dbReference>
<dbReference type="PANTHER" id="PTHR42711">
    <property type="entry name" value="ABC TRANSPORTER ATP-BINDING PROTEIN"/>
    <property type="match status" value="1"/>
</dbReference>
<evidence type="ECO:0000259" key="7">
    <source>
        <dbReference type="PROSITE" id="PS50893"/>
    </source>
</evidence>
<dbReference type="GO" id="GO:0016887">
    <property type="term" value="F:ATP hydrolysis activity"/>
    <property type="evidence" value="ECO:0007669"/>
    <property type="project" value="InterPro"/>
</dbReference>
<dbReference type="SMART" id="SM00382">
    <property type="entry name" value="AAA"/>
    <property type="match status" value="1"/>
</dbReference>
<dbReference type="Pfam" id="PF00005">
    <property type="entry name" value="ABC_tran"/>
    <property type="match status" value="1"/>
</dbReference>
<dbReference type="InterPro" id="IPR017871">
    <property type="entry name" value="ABC_transporter-like_CS"/>
</dbReference>